<keyword evidence="4" id="KW-1185">Reference proteome</keyword>
<feature type="region of interest" description="Disordered" evidence="1">
    <location>
        <begin position="119"/>
        <end position="140"/>
    </location>
</feature>
<gene>
    <name evidence="3" type="ORF">HID58_013354</name>
</gene>
<dbReference type="Proteomes" id="UP000824890">
    <property type="component" value="Unassembled WGS sequence"/>
</dbReference>
<dbReference type="Pfam" id="PF26178">
    <property type="entry name" value="PI-PLC_cat"/>
    <property type="match status" value="1"/>
</dbReference>
<proteinExistence type="predicted"/>
<evidence type="ECO:0000256" key="2">
    <source>
        <dbReference type="SAM" id="Phobius"/>
    </source>
</evidence>
<reference evidence="3 4" key="1">
    <citation type="submission" date="2021-05" db="EMBL/GenBank/DDBJ databases">
        <title>Genome Assembly of Synthetic Allotetraploid Brassica napus Reveals Homoeologous Exchanges between Subgenomes.</title>
        <authorList>
            <person name="Davis J.T."/>
        </authorList>
    </citation>
    <scope>NUCLEOTIDE SEQUENCE [LARGE SCALE GENOMIC DNA]</scope>
    <source>
        <strain evidence="4">cv. Da-Ae</strain>
        <tissue evidence="3">Seedling</tissue>
    </source>
</reference>
<accession>A0ABQ8E3N4</accession>
<comment type="caution">
    <text evidence="3">The sequence shown here is derived from an EMBL/GenBank/DDBJ whole genome shotgun (WGS) entry which is preliminary data.</text>
</comment>
<sequence>GNDGSCTHRNESPPLPQNYFITNPNATQACADNSSPLIRMMTTCHEAAGKRWPIFRSDGGGAAEAANGRLTCGCDSLSLCKFTLPYKTFFLLHNIEIMMNVLYIYICTTTFGTCDAPPPKAAPKPAAGGESTRNPSDLPAGHAVSTGTGGLSSLVMISVATLLLWWLFVIEL</sequence>
<keyword evidence="2" id="KW-0472">Membrane</keyword>
<evidence type="ECO:0000256" key="1">
    <source>
        <dbReference type="SAM" id="MobiDB-lite"/>
    </source>
</evidence>
<feature type="transmembrane region" description="Helical" evidence="2">
    <location>
        <begin position="151"/>
        <end position="170"/>
    </location>
</feature>
<feature type="non-terminal residue" evidence="3">
    <location>
        <position position="172"/>
    </location>
</feature>
<evidence type="ECO:0000313" key="3">
    <source>
        <dbReference type="EMBL" id="KAH0936237.1"/>
    </source>
</evidence>
<evidence type="ECO:0000313" key="4">
    <source>
        <dbReference type="Proteomes" id="UP000824890"/>
    </source>
</evidence>
<keyword evidence="2" id="KW-0812">Transmembrane</keyword>
<name>A0ABQ8E3N4_BRANA</name>
<organism evidence="3 4">
    <name type="scientific">Brassica napus</name>
    <name type="common">Rape</name>
    <dbReference type="NCBI Taxonomy" id="3708"/>
    <lineage>
        <taxon>Eukaryota</taxon>
        <taxon>Viridiplantae</taxon>
        <taxon>Streptophyta</taxon>
        <taxon>Embryophyta</taxon>
        <taxon>Tracheophyta</taxon>
        <taxon>Spermatophyta</taxon>
        <taxon>Magnoliopsida</taxon>
        <taxon>eudicotyledons</taxon>
        <taxon>Gunneridae</taxon>
        <taxon>Pentapetalae</taxon>
        <taxon>rosids</taxon>
        <taxon>malvids</taxon>
        <taxon>Brassicales</taxon>
        <taxon>Brassicaceae</taxon>
        <taxon>Brassiceae</taxon>
        <taxon>Brassica</taxon>
    </lineage>
</organism>
<protein>
    <submittedName>
        <fullName evidence="3">Uncharacterized protein</fullName>
    </submittedName>
</protein>
<dbReference type="EMBL" id="JAGKQM010000003">
    <property type="protein sequence ID" value="KAH0936237.1"/>
    <property type="molecule type" value="Genomic_DNA"/>
</dbReference>
<feature type="non-terminal residue" evidence="3">
    <location>
        <position position="1"/>
    </location>
</feature>
<keyword evidence="2" id="KW-1133">Transmembrane helix</keyword>